<proteinExistence type="predicted"/>
<feature type="region of interest" description="Disordered" evidence="1">
    <location>
        <begin position="165"/>
        <end position="198"/>
    </location>
</feature>
<evidence type="ECO:0000313" key="3">
    <source>
        <dbReference type="Proteomes" id="UP000254033"/>
    </source>
</evidence>
<name>A0A378IXY9_9GAMM</name>
<protein>
    <submittedName>
        <fullName evidence="2">Uncharacterized protein</fullName>
    </submittedName>
</protein>
<dbReference type="EMBL" id="UGNY01000001">
    <property type="protein sequence ID" value="STX39772.1"/>
    <property type="molecule type" value="Genomic_DNA"/>
</dbReference>
<dbReference type="Proteomes" id="UP000254033">
    <property type="component" value="Unassembled WGS sequence"/>
</dbReference>
<evidence type="ECO:0000313" key="2">
    <source>
        <dbReference type="EMBL" id="STX39772.1"/>
    </source>
</evidence>
<gene>
    <name evidence="2" type="ORF">NCTC11978_02978</name>
</gene>
<organism evidence="2 3">
    <name type="scientific">Legionella feeleii</name>
    <dbReference type="NCBI Taxonomy" id="453"/>
    <lineage>
        <taxon>Bacteria</taxon>
        <taxon>Pseudomonadati</taxon>
        <taxon>Pseudomonadota</taxon>
        <taxon>Gammaproteobacteria</taxon>
        <taxon>Legionellales</taxon>
        <taxon>Legionellaceae</taxon>
        <taxon>Legionella</taxon>
    </lineage>
</organism>
<evidence type="ECO:0000256" key="1">
    <source>
        <dbReference type="SAM" id="MobiDB-lite"/>
    </source>
</evidence>
<accession>A0A378IXY9</accession>
<sequence length="198" mass="22394">MIGTIEIGVGTSKEDLEKQLKKEEDLKKFVLLQGNEKRDQQQNEEYNQLLAQYGHEIVKNPSILQPVKEKEEEVEKSKLPMQEEFYIQSKKKGKNQEEEKEEEAIFSLAICRGSVCIPVDMDFATAGAYCKAANKLLLSDDPNDRAKGERAWDLLAQGKEAESMKLLGVGPITNKKTGEWQDGPEESEMESTTPKPKF</sequence>
<reference evidence="2 3" key="1">
    <citation type="submission" date="2018-06" db="EMBL/GenBank/DDBJ databases">
        <authorList>
            <consortium name="Pathogen Informatics"/>
            <person name="Doyle S."/>
        </authorList>
    </citation>
    <scope>NUCLEOTIDE SEQUENCE [LARGE SCALE GENOMIC DNA]</scope>
    <source>
        <strain evidence="2 3">NCTC11978</strain>
    </source>
</reference>
<dbReference type="AlphaFoldDB" id="A0A378IXY9"/>